<dbReference type="Proteomes" id="UP000694389">
    <property type="component" value="Unassembled WGS sequence"/>
</dbReference>
<reference evidence="2" key="1">
    <citation type="submission" date="2025-08" db="UniProtKB">
        <authorList>
            <consortium name="Ensembl"/>
        </authorList>
    </citation>
    <scope>IDENTIFICATION</scope>
</reference>
<dbReference type="GeneTree" id="ENSGT00940000163251"/>
<feature type="transmembrane region" description="Helical" evidence="1">
    <location>
        <begin position="20"/>
        <end position="43"/>
    </location>
</feature>
<keyword evidence="1" id="KW-1133">Transmembrane helix</keyword>
<accession>A0A8P4GA31</accession>
<name>A0A8P4GA31_DICLA</name>
<proteinExistence type="predicted"/>
<evidence type="ECO:0000313" key="2">
    <source>
        <dbReference type="Ensembl" id="ENSDLAP00005069272.1"/>
    </source>
</evidence>
<reference evidence="2" key="2">
    <citation type="submission" date="2025-09" db="UniProtKB">
        <authorList>
            <consortium name="Ensembl"/>
        </authorList>
    </citation>
    <scope>IDENTIFICATION</scope>
</reference>
<dbReference type="Ensembl" id="ENSDLAT00005079331.1">
    <property type="protein sequence ID" value="ENSDLAP00005069272.1"/>
    <property type="gene ID" value="ENSDLAG00005021348.2"/>
</dbReference>
<keyword evidence="3" id="KW-1185">Reference proteome</keyword>
<evidence type="ECO:0000313" key="3">
    <source>
        <dbReference type="Proteomes" id="UP000694389"/>
    </source>
</evidence>
<protein>
    <submittedName>
        <fullName evidence="2">Uncharacterized protein</fullName>
    </submittedName>
</protein>
<evidence type="ECO:0000256" key="1">
    <source>
        <dbReference type="SAM" id="Phobius"/>
    </source>
</evidence>
<dbReference type="AlphaFoldDB" id="A0A8P4GA31"/>
<organism evidence="2 3">
    <name type="scientific">Dicentrarchus labrax</name>
    <name type="common">European seabass</name>
    <name type="synonym">Morone labrax</name>
    <dbReference type="NCBI Taxonomy" id="13489"/>
    <lineage>
        <taxon>Eukaryota</taxon>
        <taxon>Metazoa</taxon>
        <taxon>Chordata</taxon>
        <taxon>Craniata</taxon>
        <taxon>Vertebrata</taxon>
        <taxon>Euteleostomi</taxon>
        <taxon>Actinopterygii</taxon>
        <taxon>Neopterygii</taxon>
        <taxon>Teleostei</taxon>
        <taxon>Neoteleostei</taxon>
        <taxon>Acanthomorphata</taxon>
        <taxon>Eupercaria</taxon>
        <taxon>Moronidae</taxon>
        <taxon>Dicentrarchus</taxon>
    </lineage>
</organism>
<sequence length="184" mass="20858">MYNYDETTAFLGHWGLFQQIVFFLLCASTIPNGSGVLSIVFVADIPSHHCMIPEVNVTQDWLNVIIPIKVVNGKQELSRCSRYRLDVVRNLSAQGLIPGRDVNLTDLEQEGCVHGWSYSRDIYQSTIVSEEFLLDPSSQDSFQTDMEGSLYFLQPWHVRQFLPLLKSSPLHGRCSPSSSFSVVW</sequence>
<keyword evidence="1" id="KW-0472">Membrane</keyword>
<keyword evidence="1" id="KW-0812">Transmembrane</keyword>